<comment type="caution">
    <text evidence="2">The sequence shown here is derived from an EMBL/GenBank/DDBJ whole genome shotgun (WGS) entry which is preliminary data.</text>
</comment>
<feature type="compositionally biased region" description="Low complexity" evidence="1">
    <location>
        <begin position="15"/>
        <end position="25"/>
    </location>
</feature>
<gene>
    <name evidence="2" type="ORF">OVA965_LOCUS39212</name>
    <name evidence="3" type="ORF">TMI583_LOCUS40487</name>
</gene>
<evidence type="ECO:0000313" key="2">
    <source>
        <dbReference type="EMBL" id="CAF1549463.1"/>
    </source>
</evidence>
<dbReference type="Proteomes" id="UP000677228">
    <property type="component" value="Unassembled WGS sequence"/>
</dbReference>
<dbReference type="Proteomes" id="UP000682733">
    <property type="component" value="Unassembled WGS sequence"/>
</dbReference>
<dbReference type="AlphaFoldDB" id="A0A8S2FS98"/>
<organism evidence="2 4">
    <name type="scientific">Didymodactylos carnosus</name>
    <dbReference type="NCBI Taxonomy" id="1234261"/>
    <lineage>
        <taxon>Eukaryota</taxon>
        <taxon>Metazoa</taxon>
        <taxon>Spiralia</taxon>
        <taxon>Gnathifera</taxon>
        <taxon>Rotifera</taxon>
        <taxon>Eurotatoria</taxon>
        <taxon>Bdelloidea</taxon>
        <taxon>Philodinida</taxon>
        <taxon>Philodinidae</taxon>
        <taxon>Didymodactylos</taxon>
    </lineage>
</organism>
<feature type="region of interest" description="Disordered" evidence="1">
    <location>
        <begin position="1"/>
        <end position="44"/>
    </location>
</feature>
<sequence>MINEKSARYEGLNRSQSSSEQGSSGNARMKESYTSEHDDHTYCTPSRLFSQSEASIMKRRKIFTVKTSKPISVRLPPSTTTIRRAKPVYEKTTLHRRPLTDINGEFIFAQ</sequence>
<dbReference type="EMBL" id="CAJNOK010040184">
    <property type="protein sequence ID" value="CAF1549463.1"/>
    <property type="molecule type" value="Genomic_DNA"/>
</dbReference>
<name>A0A8S2FS98_9BILA</name>
<evidence type="ECO:0000313" key="4">
    <source>
        <dbReference type="Proteomes" id="UP000677228"/>
    </source>
</evidence>
<accession>A0A8S2FS98</accession>
<protein>
    <submittedName>
        <fullName evidence="2">Uncharacterized protein</fullName>
    </submittedName>
</protein>
<reference evidence="2" key="1">
    <citation type="submission" date="2021-02" db="EMBL/GenBank/DDBJ databases">
        <authorList>
            <person name="Nowell W R."/>
        </authorList>
    </citation>
    <scope>NUCLEOTIDE SEQUENCE</scope>
</reference>
<proteinExistence type="predicted"/>
<dbReference type="EMBL" id="CAJOBA010062625">
    <property type="protein sequence ID" value="CAF4339307.1"/>
    <property type="molecule type" value="Genomic_DNA"/>
</dbReference>
<feature type="compositionally biased region" description="Basic and acidic residues" evidence="1">
    <location>
        <begin position="28"/>
        <end position="41"/>
    </location>
</feature>
<evidence type="ECO:0000313" key="3">
    <source>
        <dbReference type="EMBL" id="CAF4339307.1"/>
    </source>
</evidence>
<feature type="non-terminal residue" evidence="2">
    <location>
        <position position="1"/>
    </location>
</feature>
<evidence type="ECO:0000256" key="1">
    <source>
        <dbReference type="SAM" id="MobiDB-lite"/>
    </source>
</evidence>